<dbReference type="Proteomes" id="UP001646157">
    <property type="component" value="Unassembled WGS sequence"/>
</dbReference>
<gene>
    <name evidence="1" type="ORF">JOC86_004563</name>
</gene>
<protein>
    <submittedName>
        <fullName evidence="1">Sporulation-control protein</fullName>
    </submittedName>
</protein>
<keyword evidence="2" id="KW-1185">Reference proteome</keyword>
<evidence type="ECO:0000313" key="1">
    <source>
        <dbReference type="EMBL" id="MBM7587988.1"/>
    </source>
</evidence>
<evidence type="ECO:0000313" key="2">
    <source>
        <dbReference type="Proteomes" id="UP001646157"/>
    </source>
</evidence>
<sequence>MKEEKGTLASLKNKEELLNDQTQIEKIEKLLDKKWRRKKMMLRKYMSIIGIGAAKIDLVLPQNTYRLGECIQGYFLIKGGVIEQKLKRIECDLVMVDQTTGIEKVMDTINILTSKFIHSEETNQLSFKYRLPSDLPLSTKEISYHFKTRLFFNEGVDSRDQDVIEIIE</sequence>
<name>A0ABS2NJH0_9BACI</name>
<dbReference type="EMBL" id="JAFBDZ010000006">
    <property type="protein sequence ID" value="MBM7587988.1"/>
    <property type="molecule type" value="Genomic_DNA"/>
</dbReference>
<organism evidence="1 2">
    <name type="scientific">Rossellomorea pakistanensis</name>
    <dbReference type="NCBI Taxonomy" id="992288"/>
    <lineage>
        <taxon>Bacteria</taxon>
        <taxon>Bacillati</taxon>
        <taxon>Bacillota</taxon>
        <taxon>Bacilli</taxon>
        <taxon>Bacillales</taxon>
        <taxon>Bacillaceae</taxon>
        <taxon>Rossellomorea</taxon>
    </lineage>
</organism>
<dbReference type="InterPro" id="IPR009776">
    <property type="entry name" value="Spore_0_M"/>
</dbReference>
<dbReference type="Pfam" id="PF07070">
    <property type="entry name" value="Spo0M"/>
    <property type="match status" value="1"/>
</dbReference>
<proteinExistence type="predicted"/>
<dbReference type="PANTHER" id="PTHR40053">
    <property type="entry name" value="SPORULATION-CONTROL PROTEIN SPO0M"/>
    <property type="match status" value="1"/>
</dbReference>
<comment type="caution">
    <text evidence="1">The sequence shown here is derived from an EMBL/GenBank/DDBJ whole genome shotgun (WGS) entry which is preliminary data.</text>
</comment>
<dbReference type="RefSeq" id="WP_205175295.1">
    <property type="nucleotide sequence ID" value="NZ_JAFBDZ010000006.1"/>
</dbReference>
<dbReference type="PANTHER" id="PTHR40053:SF1">
    <property type="entry name" value="SPORULATION-CONTROL PROTEIN SPO0M"/>
    <property type="match status" value="1"/>
</dbReference>
<reference evidence="1 2" key="1">
    <citation type="submission" date="2021-01" db="EMBL/GenBank/DDBJ databases">
        <title>Genomic Encyclopedia of Type Strains, Phase IV (KMG-IV): sequencing the most valuable type-strain genomes for metagenomic binning, comparative biology and taxonomic classification.</title>
        <authorList>
            <person name="Goeker M."/>
        </authorList>
    </citation>
    <scope>NUCLEOTIDE SEQUENCE [LARGE SCALE GENOMIC DNA]</scope>
    <source>
        <strain evidence="1 2">DSM 24834</strain>
    </source>
</reference>
<accession>A0ABS2NJH0</accession>